<dbReference type="Pfam" id="PF01177">
    <property type="entry name" value="Asp_Glu_race"/>
    <property type="match status" value="1"/>
</dbReference>
<dbReference type="PROSITE" id="PS00924">
    <property type="entry name" value="ASP_GLU_RACEMASE_2"/>
    <property type="match status" value="1"/>
</dbReference>
<dbReference type="InterPro" id="IPR018187">
    <property type="entry name" value="Asp/Glu_racemase_AS_1"/>
</dbReference>
<dbReference type="AlphaFoldDB" id="A0A078MAU1"/>
<evidence type="ECO:0000256" key="2">
    <source>
        <dbReference type="ARBA" id="ARBA00023235"/>
    </source>
</evidence>
<dbReference type="PATRIC" id="fig|1461583.4.peg.1498"/>
<dbReference type="EMBL" id="LN483075">
    <property type="protein sequence ID" value="CEA03410.1"/>
    <property type="molecule type" value="Genomic_DNA"/>
</dbReference>
<comment type="similarity">
    <text evidence="1">Belongs to the aspartate/glutamate racemases family.</text>
</comment>
<dbReference type="NCBIfam" id="TIGR00035">
    <property type="entry name" value="asp_race"/>
    <property type="match status" value="1"/>
</dbReference>
<dbReference type="PANTHER" id="PTHR21198:SF7">
    <property type="entry name" value="ASPARTATE-GLUTAMATE RACEMASE FAMILY"/>
    <property type="match status" value="1"/>
</dbReference>
<sequence length="233" mass="25300">MKKVGVIGGVGPLATMFLGEMIVRLTDASKDQEHVHTIINNDTTIPDRTAYVLDATAQNPIPYLQQAAQLLIDAGAELLVMPCNTAHTFYNEICRVSSVPLLHMIEETVLQAKQLGAQRVGVLATDGTLASGVYQSALAKQGMVAVEPTPTVQHAVMAMIYDKVKAGQCVTYAQWQPIEQAMQDAGCDYIILGCTELSIINRDLQLSKQYIDSLVVLAINAIQASGYKVREMH</sequence>
<dbReference type="PANTHER" id="PTHR21198">
    <property type="entry name" value="GLUTAMATE RACEMASE"/>
    <property type="match status" value="1"/>
</dbReference>
<dbReference type="Gene3D" id="3.40.50.1860">
    <property type="match status" value="2"/>
</dbReference>
<organism evidence="3">
    <name type="scientific">Metalysinibacillus saudimassiliensis</name>
    <dbReference type="NCBI Taxonomy" id="1461583"/>
    <lineage>
        <taxon>Bacteria</taxon>
        <taxon>Bacillati</taxon>
        <taxon>Bacillota</taxon>
        <taxon>Bacilli</taxon>
        <taxon>Bacillales</taxon>
        <taxon>Caryophanaceae</taxon>
        <taxon>Metalysinibacillus</taxon>
    </lineage>
</organism>
<dbReference type="InterPro" id="IPR033134">
    <property type="entry name" value="Asp/Glu_racemase_AS_2"/>
</dbReference>
<accession>A0A078MAU1</accession>
<evidence type="ECO:0000313" key="3">
    <source>
        <dbReference type="EMBL" id="CEA03410.1"/>
    </source>
</evidence>
<dbReference type="InterPro" id="IPR001920">
    <property type="entry name" value="Asp/Glu_race"/>
</dbReference>
<evidence type="ECO:0000256" key="1">
    <source>
        <dbReference type="ARBA" id="ARBA00007847"/>
    </source>
</evidence>
<reference evidence="3" key="1">
    <citation type="submission" date="2014-07" db="EMBL/GenBank/DDBJ databases">
        <authorList>
            <person name="Urmite Genomes Urmite Genomes"/>
        </authorList>
    </citation>
    <scope>NUCLEOTIDE SEQUENCE</scope>
    <source>
        <strain evidence="3">13S34_air</strain>
    </source>
</reference>
<dbReference type="GO" id="GO:0047661">
    <property type="term" value="F:amino-acid racemase activity"/>
    <property type="evidence" value="ECO:0007669"/>
    <property type="project" value="InterPro"/>
</dbReference>
<gene>
    <name evidence="3" type="ORF">BN1050_01558</name>
</gene>
<dbReference type="PROSITE" id="PS00923">
    <property type="entry name" value="ASP_GLU_RACEMASE_1"/>
    <property type="match status" value="1"/>
</dbReference>
<proteinExistence type="inferred from homology"/>
<protein>
    <submittedName>
        <fullName evidence="3">Aspartate racemase</fullName>
    </submittedName>
</protein>
<keyword evidence="2" id="KW-0413">Isomerase</keyword>
<dbReference type="SUPFAM" id="SSF53681">
    <property type="entry name" value="Aspartate/glutamate racemase"/>
    <property type="match status" value="2"/>
</dbReference>
<dbReference type="InterPro" id="IPR004380">
    <property type="entry name" value="Asp_race"/>
</dbReference>
<name>A0A078MAU1_9BACL</name>
<dbReference type="InterPro" id="IPR015942">
    <property type="entry name" value="Asp/Glu/hydantoin_racemase"/>
</dbReference>
<dbReference type="HOGENOM" id="CLU_055360_2_2_9"/>